<evidence type="ECO:0000313" key="3">
    <source>
        <dbReference type="EMBL" id="MEO1759655.1"/>
    </source>
</evidence>
<feature type="domain" description="Tyr recombinase" evidence="2">
    <location>
        <begin position="121"/>
        <end position="311"/>
    </location>
</feature>
<dbReference type="Gene3D" id="1.10.443.10">
    <property type="entry name" value="Intergrase catalytic core"/>
    <property type="match status" value="1"/>
</dbReference>
<keyword evidence="4" id="KW-1185">Reference proteome</keyword>
<accession>A0ABV0EAJ4</accession>
<reference evidence="3 4" key="1">
    <citation type="submission" date="2024-01" db="EMBL/GenBank/DDBJ databases">
        <title>The diversity of rhizobia nodulating Mimosa spp. in eleven states of Brazil covering several biomes is determined by host plant, location, and edaphic factors.</title>
        <authorList>
            <person name="Rouws L."/>
            <person name="Barauna A."/>
            <person name="Beukes C."/>
            <person name="De Faria S.M."/>
            <person name="Gross E."/>
            <person name="Dos Reis Junior F.B."/>
            <person name="Simon M."/>
            <person name="Maluk M."/>
            <person name="Odee D.W."/>
            <person name="Kenicer G."/>
            <person name="Young J.P.W."/>
            <person name="Reis V.M."/>
            <person name="Zilli J."/>
            <person name="James E.K."/>
        </authorList>
    </citation>
    <scope>NUCLEOTIDE SEQUENCE [LARGE SCALE GENOMIC DNA]</scope>
    <source>
        <strain evidence="3 4">JHI1651</strain>
    </source>
</reference>
<dbReference type="InterPro" id="IPR011010">
    <property type="entry name" value="DNA_brk_join_enz"/>
</dbReference>
<dbReference type="InterPro" id="IPR013762">
    <property type="entry name" value="Integrase-like_cat_sf"/>
</dbReference>
<keyword evidence="1" id="KW-0233">DNA recombination</keyword>
<protein>
    <submittedName>
        <fullName evidence="3">Tyrosine-type recombinase/integrase</fullName>
    </submittedName>
</protein>
<name>A0ABV0EAJ4_9BURK</name>
<dbReference type="SUPFAM" id="SSF56349">
    <property type="entry name" value="DNA breaking-rejoining enzymes"/>
    <property type="match status" value="1"/>
</dbReference>
<dbReference type="EMBL" id="JAYLVJ010000085">
    <property type="protein sequence ID" value="MEO1759655.1"/>
    <property type="molecule type" value="Genomic_DNA"/>
</dbReference>
<evidence type="ECO:0000313" key="4">
    <source>
        <dbReference type="Proteomes" id="UP001462961"/>
    </source>
</evidence>
<sequence length="313" mass="34782">MNADLWRTGPETAYAEWQHAEATGADRRAFAERSIVQHRAMFARFHRYLTSHSVAVTEFGTDHIDGFFADLNRDCAPGTSTRLRYLKLLDRLSRHLSMLGLRTDNPAASLLPQEHWPEDEPVPVFLWPDEDARLQELCRVVDFESFKEMRNRAIVAALLGTGITAAELTALTVGDLEVGTRPSVFVKKRGPRIARRVPIDAFGVELLRAYAKAREGQAVNDGLLFMATASGKSMKPGTLGQCVQAALRLVGATADDESPRLLRNTYGRRHLLEGKTNEQVSNLLGLSSRRTATRLRETILDPGDDDDRTADTA</sequence>
<dbReference type="Pfam" id="PF00589">
    <property type="entry name" value="Phage_integrase"/>
    <property type="match status" value="1"/>
</dbReference>
<dbReference type="CDD" id="cd00397">
    <property type="entry name" value="DNA_BRE_C"/>
    <property type="match status" value="1"/>
</dbReference>
<organism evidence="3 4">
    <name type="scientific">Paraburkholderia caribensis</name>
    <dbReference type="NCBI Taxonomy" id="75105"/>
    <lineage>
        <taxon>Bacteria</taxon>
        <taxon>Pseudomonadati</taxon>
        <taxon>Pseudomonadota</taxon>
        <taxon>Betaproteobacteria</taxon>
        <taxon>Burkholderiales</taxon>
        <taxon>Burkholderiaceae</taxon>
        <taxon>Paraburkholderia</taxon>
    </lineage>
</organism>
<dbReference type="PROSITE" id="PS51898">
    <property type="entry name" value="TYR_RECOMBINASE"/>
    <property type="match status" value="1"/>
</dbReference>
<evidence type="ECO:0000256" key="1">
    <source>
        <dbReference type="ARBA" id="ARBA00023172"/>
    </source>
</evidence>
<gene>
    <name evidence="3" type="ORF">VOI32_38030</name>
</gene>
<proteinExistence type="predicted"/>
<dbReference type="InterPro" id="IPR002104">
    <property type="entry name" value="Integrase_catalytic"/>
</dbReference>
<dbReference type="RefSeq" id="WP_012406526.1">
    <property type="nucleotide sequence ID" value="NZ_JAKUCO010000091.1"/>
</dbReference>
<evidence type="ECO:0000259" key="2">
    <source>
        <dbReference type="PROSITE" id="PS51898"/>
    </source>
</evidence>
<dbReference type="Proteomes" id="UP001462961">
    <property type="component" value="Unassembled WGS sequence"/>
</dbReference>
<comment type="caution">
    <text evidence="3">The sequence shown here is derived from an EMBL/GenBank/DDBJ whole genome shotgun (WGS) entry which is preliminary data.</text>
</comment>